<protein>
    <submittedName>
        <fullName evidence="1">Uncharacterized protein</fullName>
    </submittedName>
</protein>
<accession>A0ACB9C4W6</accession>
<reference evidence="1 2" key="2">
    <citation type="journal article" date="2022" name="Mol. Ecol. Resour.">
        <title>The genomes of chicory, endive, great burdock and yacon provide insights into Asteraceae paleo-polyploidization history and plant inulin production.</title>
        <authorList>
            <person name="Fan W."/>
            <person name="Wang S."/>
            <person name="Wang H."/>
            <person name="Wang A."/>
            <person name="Jiang F."/>
            <person name="Liu H."/>
            <person name="Zhao H."/>
            <person name="Xu D."/>
            <person name="Zhang Y."/>
        </authorList>
    </citation>
    <scope>NUCLEOTIDE SEQUENCE [LARGE SCALE GENOMIC DNA]</scope>
    <source>
        <strain evidence="2">cv. Niubang</strain>
    </source>
</reference>
<reference evidence="2" key="1">
    <citation type="journal article" date="2022" name="Mol. Ecol. Resour.">
        <title>The genomes of chicory, endive, great burdock and yacon provide insights into Asteraceae palaeo-polyploidization history and plant inulin production.</title>
        <authorList>
            <person name="Fan W."/>
            <person name="Wang S."/>
            <person name="Wang H."/>
            <person name="Wang A."/>
            <person name="Jiang F."/>
            <person name="Liu H."/>
            <person name="Zhao H."/>
            <person name="Xu D."/>
            <person name="Zhang Y."/>
        </authorList>
    </citation>
    <scope>NUCLEOTIDE SEQUENCE [LARGE SCALE GENOMIC DNA]</scope>
    <source>
        <strain evidence="2">cv. Niubang</strain>
    </source>
</reference>
<gene>
    <name evidence="1" type="ORF">L6452_17908</name>
</gene>
<evidence type="ECO:0000313" key="2">
    <source>
        <dbReference type="Proteomes" id="UP001055879"/>
    </source>
</evidence>
<comment type="caution">
    <text evidence="1">The sequence shown here is derived from an EMBL/GenBank/DDBJ whole genome shotgun (WGS) entry which is preliminary data.</text>
</comment>
<organism evidence="1 2">
    <name type="scientific">Arctium lappa</name>
    <name type="common">Greater burdock</name>
    <name type="synonym">Lappa major</name>
    <dbReference type="NCBI Taxonomy" id="4217"/>
    <lineage>
        <taxon>Eukaryota</taxon>
        <taxon>Viridiplantae</taxon>
        <taxon>Streptophyta</taxon>
        <taxon>Embryophyta</taxon>
        <taxon>Tracheophyta</taxon>
        <taxon>Spermatophyta</taxon>
        <taxon>Magnoliopsida</taxon>
        <taxon>eudicotyledons</taxon>
        <taxon>Gunneridae</taxon>
        <taxon>Pentapetalae</taxon>
        <taxon>asterids</taxon>
        <taxon>campanulids</taxon>
        <taxon>Asterales</taxon>
        <taxon>Asteraceae</taxon>
        <taxon>Carduoideae</taxon>
        <taxon>Cardueae</taxon>
        <taxon>Arctiinae</taxon>
        <taxon>Arctium</taxon>
    </lineage>
</organism>
<dbReference type="EMBL" id="CM042051">
    <property type="protein sequence ID" value="KAI3729255.1"/>
    <property type="molecule type" value="Genomic_DNA"/>
</dbReference>
<proteinExistence type="predicted"/>
<name>A0ACB9C4W6_ARCLA</name>
<sequence>MDLETFMRHPERGKCVTYNELGPSPVKKLVWKYTGSRQPTVLAGALCIICTSKVARERRTVDVSGWRLRSPSLLSGSLPLSVSRSSASGQDFKVQSAKGTIQRLRILYQR</sequence>
<dbReference type="Proteomes" id="UP001055879">
    <property type="component" value="Linkage Group LG05"/>
</dbReference>
<keyword evidence="2" id="KW-1185">Reference proteome</keyword>
<evidence type="ECO:0000313" key="1">
    <source>
        <dbReference type="EMBL" id="KAI3729255.1"/>
    </source>
</evidence>